<dbReference type="Proteomes" id="UP000002139">
    <property type="component" value="Chromosome"/>
</dbReference>
<name>A9F9Y8_SORC5</name>
<dbReference type="KEGG" id="scl:sce4654"/>
<dbReference type="HOGENOM" id="CLU_674224_0_0_7"/>
<dbReference type="EMBL" id="AM746676">
    <property type="protein sequence ID" value="CAN94817.1"/>
    <property type="molecule type" value="Genomic_DNA"/>
</dbReference>
<evidence type="ECO:0000313" key="2">
    <source>
        <dbReference type="Proteomes" id="UP000002139"/>
    </source>
</evidence>
<dbReference type="AlphaFoldDB" id="A9F9Y8"/>
<gene>
    <name evidence="1" type="ordered locus">sce4654</name>
</gene>
<dbReference type="RefSeq" id="WP_012237286.1">
    <property type="nucleotide sequence ID" value="NC_010162.1"/>
</dbReference>
<keyword evidence="2" id="KW-1185">Reference proteome</keyword>
<organism evidence="1 2">
    <name type="scientific">Sorangium cellulosum (strain So ce56)</name>
    <name type="common">Polyangium cellulosum (strain So ce56)</name>
    <dbReference type="NCBI Taxonomy" id="448385"/>
    <lineage>
        <taxon>Bacteria</taxon>
        <taxon>Pseudomonadati</taxon>
        <taxon>Myxococcota</taxon>
        <taxon>Polyangia</taxon>
        <taxon>Polyangiales</taxon>
        <taxon>Polyangiaceae</taxon>
        <taxon>Sorangium</taxon>
    </lineage>
</organism>
<evidence type="ECO:0000313" key="1">
    <source>
        <dbReference type="EMBL" id="CAN94817.1"/>
    </source>
</evidence>
<dbReference type="InterPro" id="IPR011043">
    <property type="entry name" value="Gal_Oxase/kelch_b-propeller"/>
</dbReference>
<proteinExistence type="predicted"/>
<dbReference type="PROSITE" id="PS51257">
    <property type="entry name" value="PROKAR_LIPOPROTEIN"/>
    <property type="match status" value="1"/>
</dbReference>
<protein>
    <submittedName>
        <fullName evidence="1">Uncharacterized protein</fullName>
    </submittedName>
</protein>
<accession>A9F9Y8</accession>
<dbReference type="SUPFAM" id="SSF50965">
    <property type="entry name" value="Galactose oxidase, central domain"/>
    <property type="match status" value="1"/>
</dbReference>
<sequence length="408" mass="44013">MWKLFRTPWFKLVCAAVLGIGCDHGYLGDDIQAEVASSDSRYGSVDNVDNVDGDRGVGSGNKMTFRKVALSLSDEKSTAGIYDLAVGGNVVWASAYTFNKTTRDKGPMVVWEKVGSKDFALATLPPTHAVHFPDVCAVSAEEAYVLALDGPDRKARLFARKSGDKPLFEEQPAVEPSEGRYFSVMRLACFPGGNLWVYGSMQKGDDIGNKVHALFHRPSTHEAWHAVPLPHDLPPPSWSSGVSLLLLRADGSGYAGFSLGGEARIYERTQDGIWEKVFAIGDEALQIASAVGDPSGRAVAIAQPKGNEGIILSLEDAVWSTKIVPEASEFRATAQTPEGELLIGGVRYSRSGGVVDAAEAVLVNSDLQRFPVPVRGRVHAMGFLSETGYVAINFTEKVEDAGLYEVRF</sequence>
<reference evidence="1 2" key="1">
    <citation type="journal article" date="2007" name="Nat. Biotechnol.">
        <title>Complete genome sequence of the myxobacterium Sorangium cellulosum.</title>
        <authorList>
            <person name="Schneiker S."/>
            <person name="Perlova O."/>
            <person name="Kaiser O."/>
            <person name="Gerth K."/>
            <person name="Alici A."/>
            <person name="Altmeyer M.O."/>
            <person name="Bartels D."/>
            <person name="Bekel T."/>
            <person name="Beyer S."/>
            <person name="Bode E."/>
            <person name="Bode H.B."/>
            <person name="Bolten C.J."/>
            <person name="Choudhuri J.V."/>
            <person name="Doss S."/>
            <person name="Elnakady Y.A."/>
            <person name="Frank B."/>
            <person name="Gaigalat L."/>
            <person name="Goesmann A."/>
            <person name="Groeger C."/>
            <person name="Gross F."/>
            <person name="Jelsbak L."/>
            <person name="Jelsbak L."/>
            <person name="Kalinowski J."/>
            <person name="Kegler C."/>
            <person name="Knauber T."/>
            <person name="Konietzny S."/>
            <person name="Kopp M."/>
            <person name="Krause L."/>
            <person name="Krug D."/>
            <person name="Linke B."/>
            <person name="Mahmud T."/>
            <person name="Martinez-Arias R."/>
            <person name="McHardy A.C."/>
            <person name="Merai M."/>
            <person name="Meyer F."/>
            <person name="Mormann S."/>
            <person name="Munoz-Dorado J."/>
            <person name="Perez J."/>
            <person name="Pradella S."/>
            <person name="Rachid S."/>
            <person name="Raddatz G."/>
            <person name="Rosenau F."/>
            <person name="Rueckert C."/>
            <person name="Sasse F."/>
            <person name="Scharfe M."/>
            <person name="Schuster S.C."/>
            <person name="Suen G."/>
            <person name="Treuner-Lange A."/>
            <person name="Velicer G.J."/>
            <person name="Vorholter F.-J."/>
            <person name="Weissman K.J."/>
            <person name="Welch R.D."/>
            <person name="Wenzel S.C."/>
            <person name="Whitworth D.E."/>
            <person name="Wilhelm S."/>
            <person name="Wittmann C."/>
            <person name="Bloecker H."/>
            <person name="Puehler A."/>
            <person name="Mueller R."/>
        </authorList>
    </citation>
    <scope>NUCLEOTIDE SEQUENCE [LARGE SCALE GENOMIC DNA]</scope>
    <source>
        <strain evidence="2">So ce56</strain>
    </source>
</reference>